<feature type="non-terminal residue" evidence="2">
    <location>
        <position position="1"/>
    </location>
</feature>
<name>A0A6A1QHZ5_BALPH</name>
<evidence type="ECO:0000313" key="3">
    <source>
        <dbReference type="Proteomes" id="UP000437017"/>
    </source>
</evidence>
<reference evidence="2 3" key="1">
    <citation type="journal article" date="2019" name="PLoS ONE">
        <title>Genomic analyses reveal an absence of contemporary introgressive admixture between fin whales and blue whales, despite known hybrids.</title>
        <authorList>
            <person name="Westbury M.V."/>
            <person name="Petersen B."/>
            <person name="Lorenzen E.D."/>
        </authorList>
    </citation>
    <scope>NUCLEOTIDE SEQUENCE [LARGE SCALE GENOMIC DNA]</scope>
    <source>
        <strain evidence="2">FinWhale-01</strain>
    </source>
</reference>
<organism evidence="2 3">
    <name type="scientific">Balaenoptera physalus</name>
    <name type="common">Fin whale</name>
    <name type="synonym">Balaena physalus</name>
    <dbReference type="NCBI Taxonomy" id="9770"/>
    <lineage>
        <taxon>Eukaryota</taxon>
        <taxon>Metazoa</taxon>
        <taxon>Chordata</taxon>
        <taxon>Craniata</taxon>
        <taxon>Vertebrata</taxon>
        <taxon>Euteleostomi</taxon>
        <taxon>Mammalia</taxon>
        <taxon>Eutheria</taxon>
        <taxon>Laurasiatheria</taxon>
        <taxon>Artiodactyla</taxon>
        <taxon>Whippomorpha</taxon>
        <taxon>Cetacea</taxon>
        <taxon>Mysticeti</taxon>
        <taxon>Balaenopteridae</taxon>
        <taxon>Balaenoptera</taxon>
    </lineage>
</organism>
<dbReference type="EMBL" id="SGJD01000036">
    <property type="protein sequence ID" value="KAB0407503.1"/>
    <property type="molecule type" value="Genomic_DNA"/>
</dbReference>
<proteinExistence type="predicted"/>
<sequence length="246" mass="26885">AGSSSVWYGGGHPFSHSRFVVVRSTDNTSHLDVNASQIMKIISMTAVNEMNEPIDEIVGFKCILWDVQRIKISVDIGLVSKKVVFKFRSVNSMVIPASRTGKDNRSNTAVTRPDHTKSVVWYWVMAGGFMLIIVVIKLMAPRIEDTPARCREKMVRSTEAPACARFPAKGGYTVQPVPAPASTIDDASSNRNERGSNQKLMMFIRGKAISGAPIIKGTSQFPNPPIIMGMTIKKIITNACAVTSTL</sequence>
<dbReference type="AlphaFoldDB" id="A0A6A1QHZ5"/>
<keyword evidence="1" id="KW-0472">Membrane</keyword>
<gene>
    <name evidence="2" type="ORF">E2I00_007677</name>
</gene>
<keyword evidence="1" id="KW-0812">Transmembrane</keyword>
<protein>
    <submittedName>
        <fullName evidence="2">Uncharacterized protein</fullName>
    </submittedName>
</protein>
<dbReference type="Proteomes" id="UP000437017">
    <property type="component" value="Unassembled WGS sequence"/>
</dbReference>
<comment type="caution">
    <text evidence="2">The sequence shown here is derived from an EMBL/GenBank/DDBJ whole genome shotgun (WGS) entry which is preliminary data.</text>
</comment>
<dbReference type="OrthoDB" id="8048158at2759"/>
<evidence type="ECO:0000256" key="1">
    <source>
        <dbReference type="SAM" id="Phobius"/>
    </source>
</evidence>
<accession>A0A6A1QHZ5</accession>
<evidence type="ECO:0000313" key="2">
    <source>
        <dbReference type="EMBL" id="KAB0407503.1"/>
    </source>
</evidence>
<keyword evidence="1" id="KW-1133">Transmembrane helix</keyword>
<keyword evidence="3" id="KW-1185">Reference proteome</keyword>
<feature type="transmembrane region" description="Helical" evidence="1">
    <location>
        <begin position="120"/>
        <end position="140"/>
    </location>
</feature>